<accession>A0ABP9C3B2</accession>
<feature type="domain" description="Glycoside hydrolase 123 catalytic" evidence="1">
    <location>
        <begin position="200"/>
        <end position="529"/>
    </location>
</feature>
<dbReference type="Pfam" id="PF13320">
    <property type="entry name" value="GH123_cat"/>
    <property type="match status" value="1"/>
</dbReference>
<dbReference type="InterPro" id="IPR053850">
    <property type="entry name" value="Glyco_hydro_123_N_2"/>
</dbReference>
<dbReference type="InterPro" id="IPR025150">
    <property type="entry name" value="GH123_cat"/>
</dbReference>
<name>A0ABP9C3B2_9SPHI</name>
<evidence type="ECO:0000313" key="4">
    <source>
        <dbReference type="Proteomes" id="UP001501411"/>
    </source>
</evidence>
<evidence type="ECO:0000259" key="2">
    <source>
        <dbReference type="Pfam" id="PF22680"/>
    </source>
</evidence>
<dbReference type="Proteomes" id="UP001501411">
    <property type="component" value="Unassembled WGS sequence"/>
</dbReference>
<reference evidence="4" key="1">
    <citation type="journal article" date="2019" name="Int. J. Syst. Evol. Microbiol.">
        <title>The Global Catalogue of Microorganisms (GCM) 10K type strain sequencing project: providing services to taxonomists for standard genome sequencing and annotation.</title>
        <authorList>
            <consortium name="The Broad Institute Genomics Platform"/>
            <consortium name="The Broad Institute Genome Sequencing Center for Infectious Disease"/>
            <person name="Wu L."/>
            <person name="Ma J."/>
        </authorList>
    </citation>
    <scope>NUCLEOTIDE SEQUENCE [LARGE SCALE GENOMIC DNA]</scope>
    <source>
        <strain evidence="4">JCM 18200</strain>
    </source>
</reference>
<sequence>MKKSIIFWLLLLITSIQAKEKSLYLYQVDPLEKVLKDRIYFQDQQDTLPVARGETASVQLVLKSNDEIKNVSASIATISNGKAQLQGQTGWIGYVRAGRKYESPSKDLLRSVSDFFPDPILTDTTVNLEQGEVEPLWITIPIPIDAEPGLYKGRVNLQGTIKRKKKKFEKEFYIRVYPVQVNKTSLLISNWSAHTSPQTLSALNNGENVPLFSSLYWDLVKVHATMMASHGQNVQRVFPVWMTTYTLNGNQYSFDFSNFDKEITLFEQAGPLDRIEGGHLAWRSGAWDEPYYVEVPVPATPANADLPKSPAPLDVVNNIRLVKLPLEDARTQNFLNQFLPALRAHLEEKGWLSKYMQHIGDEPVAKNAASYQAISSYVRKYLPGVKIIDAVLTSKELRNGIDVWVPILDVLHKDYSFYQELQKEGKKIWYYTCVGPRGNYANRFIELPLIQTRYLHWINYKYGLTGYLHWGLNFWSGQDILHQDASRDRGKLPAGDAYIVYPGYHKLYSSIRFETMRDGIYDYELLKMLEKKNSEKAKSLSNELILNFDDYDGSIAYFRKIRKELLECLSQQ</sequence>
<organism evidence="3 4">
    <name type="scientific">Olivibacter ginsenosidimutans</name>
    <dbReference type="NCBI Taxonomy" id="1176537"/>
    <lineage>
        <taxon>Bacteria</taxon>
        <taxon>Pseudomonadati</taxon>
        <taxon>Bacteroidota</taxon>
        <taxon>Sphingobacteriia</taxon>
        <taxon>Sphingobacteriales</taxon>
        <taxon>Sphingobacteriaceae</taxon>
        <taxon>Olivibacter</taxon>
    </lineage>
</organism>
<keyword evidence="4" id="KW-1185">Reference proteome</keyword>
<dbReference type="RefSeq" id="WP_345234174.1">
    <property type="nucleotide sequence ID" value="NZ_BAABIQ010000043.1"/>
</dbReference>
<evidence type="ECO:0000259" key="1">
    <source>
        <dbReference type="Pfam" id="PF13320"/>
    </source>
</evidence>
<proteinExistence type="predicted"/>
<protein>
    <submittedName>
        <fullName evidence="3">DUF4091 domain-containing protein</fullName>
    </submittedName>
</protein>
<evidence type="ECO:0000313" key="3">
    <source>
        <dbReference type="EMBL" id="GAA4804390.1"/>
    </source>
</evidence>
<comment type="caution">
    <text evidence="3">The sequence shown here is derived from an EMBL/GenBank/DDBJ whole genome shotgun (WGS) entry which is preliminary data.</text>
</comment>
<dbReference type="EMBL" id="BAABIQ010000043">
    <property type="protein sequence ID" value="GAA4804390.1"/>
    <property type="molecule type" value="Genomic_DNA"/>
</dbReference>
<dbReference type="Pfam" id="PF22680">
    <property type="entry name" value="Glyco_hydro_123_N_2"/>
    <property type="match status" value="1"/>
</dbReference>
<feature type="domain" description="Glycoside hydrolase 123 N-terminal" evidence="2">
    <location>
        <begin position="52"/>
        <end position="158"/>
    </location>
</feature>
<gene>
    <name evidence="3" type="ORF">GCM10023231_36820</name>
</gene>